<name>A0A366D070_9GAMM</name>
<evidence type="ECO:0000313" key="2">
    <source>
        <dbReference type="Proteomes" id="UP000252086"/>
    </source>
</evidence>
<proteinExistence type="predicted"/>
<dbReference type="Proteomes" id="UP000252086">
    <property type="component" value="Unassembled WGS sequence"/>
</dbReference>
<organism evidence="1 2">
    <name type="scientific">Marinomonas aquiplantarum</name>
    <dbReference type="NCBI Taxonomy" id="491951"/>
    <lineage>
        <taxon>Bacteria</taxon>
        <taxon>Pseudomonadati</taxon>
        <taxon>Pseudomonadota</taxon>
        <taxon>Gammaproteobacteria</taxon>
        <taxon>Oceanospirillales</taxon>
        <taxon>Oceanospirillaceae</taxon>
        <taxon>Marinomonas</taxon>
    </lineage>
</organism>
<dbReference type="EMBL" id="QNRF01000005">
    <property type="protein sequence ID" value="RBO82668.1"/>
    <property type="molecule type" value="Genomic_DNA"/>
</dbReference>
<gene>
    <name evidence="1" type="ORF">DFP76_105137</name>
</gene>
<dbReference type="RefSeq" id="WP_113874627.1">
    <property type="nucleotide sequence ID" value="NZ_QNRF01000005.1"/>
</dbReference>
<comment type="caution">
    <text evidence="1">The sequence shown here is derived from an EMBL/GenBank/DDBJ whole genome shotgun (WGS) entry which is preliminary data.</text>
</comment>
<accession>A0A366D070</accession>
<sequence>MKIENAFDIHLKVNKSIPSEIRDAAVDVNDTLNIAWLSAQSIFEDKASPEIAIEIYNLMQERLNLKKAD</sequence>
<reference evidence="1 2" key="1">
    <citation type="submission" date="2018-06" db="EMBL/GenBank/DDBJ databases">
        <title>Genomic Encyclopedia of Type Strains, Phase III (KMG-III): the genomes of soil and plant-associated and newly described type strains.</title>
        <authorList>
            <person name="Whitman W."/>
        </authorList>
    </citation>
    <scope>NUCLEOTIDE SEQUENCE [LARGE SCALE GENOMIC DNA]</scope>
    <source>
        <strain evidence="1 2">CECT 7732</strain>
    </source>
</reference>
<evidence type="ECO:0000313" key="1">
    <source>
        <dbReference type="EMBL" id="RBO82668.1"/>
    </source>
</evidence>
<dbReference type="AlphaFoldDB" id="A0A366D070"/>
<keyword evidence="2" id="KW-1185">Reference proteome</keyword>
<dbReference type="OrthoDB" id="8912222at2"/>
<protein>
    <submittedName>
        <fullName evidence="1">Uncharacterized protein</fullName>
    </submittedName>
</protein>